<feature type="domain" description="PX" evidence="10">
    <location>
        <begin position="78"/>
        <end position="205"/>
    </location>
</feature>
<dbReference type="GO" id="GO:0010008">
    <property type="term" value="C:endosome membrane"/>
    <property type="evidence" value="ECO:0007669"/>
    <property type="project" value="UniProtKB-SubCell"/>
</dbReference>
<dbReference type="GO" id="GO:0042147">
    <property type="term" value="P:retrograde transport, endosome to Golgi"/>
    <property type="evidence" value="ECO:0007669"/>
    <property type="project" value="InterPro"/>
</dbReference>
<evidence type="ECO:0000256" key="2">
    <source>
        <dbReference type="ARBA" id="ARBA00010883"/>
    </source>
</evidence>
<dbReference type="Pfam" id="PF00787">
    <property type="entry name" value="PX"/>
    <property type="match status" value="1"/>
</dbReference>
<feature type="compositionally biased region" description="Polar residues" evidence="9">
    <location>
        <begin position="428"/>
        <end position="438"/>
    </location>
</feature>
<keyword evidence="5" id="KW-0653">Protein transport</keyword>
<protein>
    <submittedName>
        <fullName evidence="11">Sorting nexin-41</fullName>
    </submittedName>
</protein>
<keyword evidence="3" id="KW-0813">Transport</keyword>
<evidence type="ECO:0000256" key="4">
    <source>
        <dbReference type="ARBA" id="ARBA00022753"/>
    </source>
</evidence>
<feature type="region of interest" description="Disordered" evidence="9">
    <location>
        <begin position="38"/>
        <end position="60"/>
    </location>
</feature>
<dbReference type="InterPro" id="IPR051079">
    <property type="entry name" value="Sorting_Nexin_Autophagy"/>
</dbReference>
<dbReference type="GO" id="GO:0015031">
    <property type="term" value="P:protein transport"/>
    <property type="evidence" value="ECO:0007669"/>
    <property type="project" value="UniProtKB-KW"/>
</dbReference>
<dbReference type="SMART" id="SM00312">
    <property type="entry name" value="PX"/>
    <property type="match status" value="1"/>
</dbReference>
<dbReference type="GO" id="GO:0006914">
    <property type="term" value="P:autophagy"/>
    <property type="evidence" value="ECO:0007669"/>
    <property type="project" value="UniProtKB-KW"/>
</dbReference>
<feature type="region of interest" description="Disordered" evidence="9">
    <location>
        <begin position="1"/>
        <end position="26"/>
    </location>
</feature>
<organism evidence="11 12">
    <name type="scientific">Neolecta irregularis (strain DAH-3)</name>
    <dbReference type="NCBI Taxonomy" id="1198029"/>
    <lineage>
        <taxon>Eukaryota</taxon>
        <taxon>Fungi</taxon>
        <taxon>Dikarya</taxon>
        <taxon>Ascomycota</taxon>
        <taxon>Taphrinomycotina</taxon>
        <taxon>Neolectales</taxon>
        <taxon>Neolectaceae</taxon>
        <taxon>Neolecta</taxon>
    </lineage>
</organism>
<dbReference type="InterPro" id="IPR001683">
    <property type="entry name" value="PX_dom"/>
</dbReference>
<dbReference type="PROSITE" id="PS50195">
    <property type="entry name" value="PX"/>
    <property type="match status" value="1"/>
</dbReference>
<proteinExistence type="inferred from homology"/>
<dbReference type="InterPro" id="IPR044106">
    <property type="entry name" value="PX_Snx41/Atg20"/>
</dbReference>
<dbReference type="Gene3D" id="1.20.1270.60">
    <property type="entry name" value="Arfaptin homology (AH) domain/BAR domain"/>
    <property type="match status" value="1"/>
</dbReference>
<evidence type="ECO:0000259" key="10">
    <source>
        <dbReference type="PROSITE" id="PS50195"/>
    </source>
</evidence>
<evidence type="ECO:0000256" key="3">
    <source>
        <dbReference type="ARBA" id="ARBA00022448"/>
    </source>
</evidence>
<comment type="similarity">
    <text evidence="2">Belongs to the sorting nexin family.</text>
</comment>
<accession>A0A1U7LVI7</accession>
<feature type="region of interest" description="Disordered" evidence="9">
    <location>
        <begin position="401"/>
        <end position="448"/>
    </location>
</feature>
<feature type="compositionally biased region" description="Polar residues" evidence="9">
    <location>
        <begin position="232"/>
        <end position="248"/>
    </location>
</feature>
<dbReference type="STRING" id="1198029.A0A1U7LVI7"/>
<evidence type="ECO:0000256" key="7">
    <source>
        <dbReference type="ARBA" id="ARBA00023121"/>
    </source>
</evidence>
<dbReference type="GO" id="GO:0005829">
    <property type="term" value="C:cytosol"/>
    <property type="evidence" value="ECO:0007669"/>
    <property type="project" value="GOC"/>
</dbReference>
<comment type="subcellular location">
    <subcellularLocation>
        <location evidence="1">Endosome membrane</location>
        <topology evidence="1">Peripheral membrane protein</topology>
    </subcellularLocation>
</comment>
<keyword evidence="12" id="KW-1185">Reference proteome</keyword>
<dbReference type="OMA" id="CRRMKEV"/>
<dbReference type="EMBL" id="LXFE01000157">
    <property type="protein sequence ID" value="OLL26639.1"/>
    <property type="molecule type" value="Genomic_DNA"/>
</dbReference>
<evidence type="ECO:0000256" key="5">
    <source>
        <dbReference type="ARBA" id="ARBA00022927"/>
    </source>
</evidence>
<evidence type="ECO:0000256" key="1">
    <source>
        <dbReference type="ARBA" id="ARBA00004481"/>
    </source>
</evidence>
<dbReference type="Gene3D" id="3.30.1520.10">
    <property type="entry name" value="Phox-like domain"/>
    <property type="match status" value="1"/>
</dbReference>
<dbReference type="PANTHER" id="PTHR46979:SF2">
    <property type="entry name" value="SORTING NEXIN-41"/>
    <property type="match status" value="1"/>
</dbReference>
<keyword evidence="6" id="KW-0072">Autophagy</keyword>
<evidence type="ECO:0000313" key="12">
    <source>
        <dbReference type="Proteomes" id="UP000186594"/>
    </source>
</evidence>
<name>A0A1U7LVI7_NEOID</name>
<dbReference type="SUPFAM" id="SSF64268">
    <property type="entry name" value="PX domain"/>
    <property type="match status" value="1"/>
</dbReference>
<gene>
    <name evidence="11" type="ORF">NEOLI_000091</name>
</gene>
<dbReference type="InterPro" id="IPR036871">
    <property type="entry name" value="PX_dom_sf"/>
</dbReference>
<dbReference type="InterPro" id="IPR027267">
    <property type="entry name" value="AH/BAR_dom_sf"/>
</dbReference>
<feature type="region of interest" description="Disordered" evidence="9">
    <location>
        <begin position="227"/>
        <end position="256"/>
    </location>
</feature>
<dbReference type="CDD" id="cd06867">
    <property type="entry name" value="PX_SNX41_42"/>
    <property type="match status" value="1"/>
</dbReference>
<dbReference type="OrthoDB" id="289314at2759"/>
<evidence type="ECO:0000256" key="9">
    <source>
        <dbReference type="SAM" id="MobiDB-lite"/>
    </source>
</evidence>
<reference evidence="11 12" key="1">
    <citation type="submission" date="2016-04" db="EMBL/GenBank/DDBJ databases">
        <title>Evolutionary innovation and constraint leading to complex multicellularity in the Ascomycota.</title>
        <authorList>
            <person name="Cisse O."/>
            <person name="Nguyen A."/>
            <person name="Hewitt D.A."/>
            <person name="Jedd G."/>
            <person name="Stajich J.E."/>
        </authorList>
    </citation>
    <scope>NUCLEOTIDE SEQUENCE [LARGE SCALE GENOMIC DNA]</scope>
    <source>
        <strain evidence="11 12">DAH-3</strain>
    </source>
</reference>
<dbReference type="AlphaFoldDB" id="A0A1U7LVI7"/>
<sequence>MSSFEDNNPFAADGSVSPASSDHKTDYLDGVSARRQSITSTGDHSDFHPIEATDAQYPRPRSGNCCRIERFLCPPDGPNEIVVTDAGKSSEGSGASFIVYTINIGDYTVRRRYSEFESFRISLTRLFPTVIIPPIPEKHTMCMCSPILPLIQADYAAAPTKAKEDQNIIDHRKRMLQVFLNRCAALTQLQKEHVFHRFLDSNASWSEVLTSPPLSLIPKNVLKAPPLDPASAESSPNHQYLPTTISSSHKNKSVDPSDQEFIMAEASAKEFEAIIGGGVDKVNRRMMKRYSELANDYAELGARYNGFSLSEFGSLATAIERVGQAVDSNYVNTVALVSALAAAFAEPLGESIQFAGVVRAVLKYRRQKAIQLEMTIDQLASKRSQLEELEKSEIEAKRIEGALKRLDPQSTQPPGPKSLDGSDPKNADSVQPPATSSEPKVHKKKPSSSFKMFNKLNHALHGMIDVDPETTRRNNIGKTREMISQLEGAVGAAKTDTQRASDAIRKELCRFQKDKEADTIRLMVAYARCHVSWAERNLDAWKEAAEEIEKLRDE</sequence>
<keyword evidence="4" id="KW-0967">Endosome</keyword>
<evidence type="ECO:0000256" key="8">
    <source>
        <dbReference type="ARBA" id="ARBA00023136"/>
    </source>
</evidence>
<comment type="caution">
    <text evidence="11">The sequence shown here is derived from an EMBL/GenBank/DDBJ whole genome shotgun (WGS) entry which is preliminary data.</text>
</comment>
<dbReference type="Proteomes" id="UP000186594">
    <property type="component" value="Unassembled WGS sequence"/>
</dbReference>
<dbReference type="GO" id="GO:0035091">
    <property type="term" value="F:phosphatidylinositol binding"/>
    <property type="evidence" value="ECO:0007669"/>
    <property type="project" value="InterPro"/>
</dbReference>
<keyword evidence="7" id="KW-0446">Lipid-binding</keyword>
<evidence type="ECO:0000313" key="11">
    <source>
        <dbReference type="EMBL" id="OLL26639.1"/>
    </source>
</evidence>
<dbReference type="PANTHER" id="PTHR46979">
    <property type="entry name" value="SORTING NEXIN-41"/>
    <property type="match status" value="1"/>
</dbReference>
<keyword evidence="8" id="KW-0472">Membrane</keyword>
<evidence type="ECO:0000256" key="6">
    <source>
        <dbReference type="ARBA" id="ARBA00023006"/>
    </source>
</evidence>